<dbReference type="EMBL" id="JAHHUM010001178">
    <property type="protein sequence ID" value="KAK5614007.1"/>
    <property type="molecule type" value="Genomic_DNA"/>
</dbReference>
<gene>
    <name evidence="1" type="ORF">CRENBAI_012715</name>
</gene>
<dbReference type="AlphaFoldDB" id="A0AAV9RY99"/>
<accession>A0AAV9RY99</accession>
<protein>
    <submittedName>
        <fullName evidence="1">Uncharacterized protein</fullName>
    </submittedName>
</protein>
<reference evidence="1 2" key="1">
    <citation type="submission" date="2021-06" db="EMBL/GenBank/DDBJ databases">
        <authorList>
            <person name="Palmer J.M."/>
        </authorList>
    </citation>
    <scope>NUCLEOTIDE SEQUENCE [LARGE SCALE GENOMIC DNA]</scope>
    <source>
        <strain evidence="1 2">MEX-2019</strain>
        <tissue evidence="1">Muscle</tissue>
    </source>
</reference>
<sequence length="100" mass="11603">MVNRKLYLFRTTSRGHKIPFSDFKDLQVYAICFIQSNGKIYCLTLSGLPCCMIWAKSKCSCMTYSMHYKSGFSFTTSGLRCCCNRKSFYFAALHRSSLWD</sequence>
<evidence type="ECO:0000313" key="2">
    <source>
        <dbReference type="Proteomes" id="UP001311232"/>
    </source>
</evidence>
<dbReference type="Proteomes" id="UP001311232">
    <property type="component" value="Unassembled WGS sequence"/>
</dbReference>
<proteinExistence type="predicted"/>
<keyword evidence="2" id="KW-1185">Reference proteome</keyword>
<organism evidence="1 2">
    <name type="scientific">Crenichthys baileyi</name>
    <name type="common">White River springfish</name>
    <dbReference type="NCBI Taxonomy" id="28760"/>
    <lineage>
        <taxon>Eukaryota</taxon>
        <taxon>Metazoa</taxon>
        <taxon>Chordata</taxon>
        <taxon>Craniata</taxon>
        <taxon>Vertebrata</taxon>
        <taxon>Euteleostomi</taxon>
        <taxon>Actinopterygii</taxon>
        <taxon>Neopterygii</taxon>
        <taxon>Teleostei</taxon>
        <taxon>Neoteleostei</taxon>
        <taxon>Acanthomorphata</taxon>
        <taxon>Ovalentaria</taxon>
        <taxon>Atherinomorphae</taxon>
        <taxon>Cyprinodontiformes</taxon>
        <taxon>Goodeidae</taxon>
        <taxon>Crenichthys</taxon>
    </lineage>
</organism>
<name>A0AAV9RY99_9TELE</name>
<evidence type="ECO:0000313" key="1">
    <source>
        <dbReference type="EMBL" id="KAK5614007.1"/>
    </source>
</evidence>
<comment type="caution">
    <text evidence="1">The sequence shown here is derived from an EMBL/GenBank/DDBJ whole genome shotgun (WGS) entry which is preliminary data.</text>
</comment>